<dbReference type="InterPro" id="IPR011050">
    <property type="entry name" value="Pectin_lyase_fold/virulence"/>
</dbReference>
<dbReference type="Proteomes" id="UP000182983">
    <property type="component" value="Unassembled WGS sequence"/>
</dbReference>
<dbReference type="InterPro" id="IPR012334">
    <property type="entry name" value="Pectin_lyas_fold"/>
</dbReference>
<protein>
    <submittedName>
        <fullName evidence="7">Filamentous hemagglutinin family N-terminal domain-containing protein</fullName>
    </submittedName>
</protein>
<evidence type="ECO:0000256" key="1">
    <source>
        <dbReference type="ARBA" id="ARBA00004613"/>
    </source>
</evidence>
<feature type="region of interest" description="Disordered" evidence="4">
    <location>
        <begin position="4254"/>
        <end position="4289"/>
    </location>
</feature>
<accession>A0A1H6HFQ1</accession>
<dbReference type="SMART" id="SM00912">
    <property type="entry name" value="Haemagg_act"/>
    <property type="match status" value="1"/>
</dbReference>
<name>A0A1H6HFQ1_MAGFU</name>
<dbReference type="InterPro" id="IPR008638">
    <property type="entry name" value="FhaB/CdiA-like_TPS"/>
</dbReference>
<keyword evidence="2" id="KW-0964">Secreted</keyword>
<evidence type="ECO:0000256" key="5">
    <source>
        <dbReference type="SAM" id="SignalP"/>
    </source>
</evidence>
<feature type="region of interest" description="Disordered" evidence="4">
    <location>
        <begin position="105"/>
        <end position="126"/>
    </location>
</feature>
<evidence type="ECO:0000256" key="3">
    <source>
        <dbReference type="ARBA" id="ARBA00022729"/>
    </source>
</evidence>
<feature type="domain" description="Filamentous haemagglutinin FhaB/tRNA nuclease CdiA-like TPS" evidence="6">
    <location>
        <begin position="106"/>
        <end position="222"/>
    </location>
</feature>
<evidence type="ECO:0000256" key="2">
    <source>
        <dbReference type="ARBA" id="ARBA00022525"/>
    </source>
</evidence>
<proteinExistence type="predicted"/>
<dbReference type="NCBIfam" id="TIGR01901">
    <property type="entry name" value="adhes_NPXG"/>
    <property type="match status" value="1"/>
</dbReference>
<dbReference type="OrthoDB" id="1776524at2"/>
<feature type="signal peptide" evidence="5">
    <location>
        <begin position="1"/>
        <end position="34"/>
    </location>
</feature>
<dbReference type="Pfam" id="PF05860">
    <property type="entry name" value="TPS"/>
    <property type="match status" value="1"/>
</dbReference>
<feature type="compositionally biased region" description="Basic and acidic residues" evidence="4">
    <location>
        <begin position="4268"/>
        <end position="4288"/>
    </location>
</feature>
<dbReference type="SUPFAM" id="SSF51126">
    <property type="entry name" value="Pectin lyase-like"/>
    <property type="match status" value="1"/>
</dbReference>
<keyword evidence="3 5" id="KW-0732">Signal</keyword>
<gene>
    <name evidence="7" type="ORF">SAMN04244559_01358</name>
</gene>
<feature type="chain" id="PRO_5010371001" evidence="5">
    <location>
        <begin position="35"/>
        <end position="4315"/>
    </location>
</feature>
<dbReference type="Pfam" id="PF12545">
    <property type="entry name" value="DUF3739"/>
    <property type="match status" value="1"/>
</dbReference>
<dbReference type="InterPro" id="IPR021026">
    <property type="entry name" value="Filamn_hemagglutn_DUF3739"/>
</dbReference>
<dbReference type="InterPro" id="IPR050909">
    <property type="entry name" value="Bact_Autotransporter_VF"/>
</dbReference>
<feature type="compositionally biased region" description="Low complexity" evidence="4">
    <location>
        <begin position="114"/>
        <end position="125"/>
    </location>
</feature>
<evidence type="ECO:0000259" key="6">
    <source>
        <dbReference type="SMART" id="SM00912"/>
    </source>
</evidence>
<dbReference type="EMBL" id="FNWO01000004">
    <property type="protein sequence ID" value="SEH32920.1"/>
    <property type="molecule type" value="Genomic_DNA"/>
</dbReference>
<evidence type="ECO:0000313" key="8">
    <source>
        <dbReference type="Proteomes" id="UP000182983"/>
    </source>
</evidence>
<keyword evidence="8" id="KW-1185">Reference proteome</keyword>
<dbReference type="PANTHER" id="PTHR12338">
    <property type="entry name" value="AUTOTRANSPORTER"/>
    <property type="match status" value="1"/>
</dbReference>
<reference evidence="8" key="1">
    <citation type="submission" date="2016-10" db="EMBL/GenBank/DDBJ databases">
        <authorList>
            <person name="Varghese N."/>
            <person name="Submissions S."/>
        </authorList>
    </citation>
    <scope>NUCLEOTIDE SEQUENCE [LARGE SCALE GENOMIC DNA]</scope>
    <source>
        <strain evidence="8">DSM 13234</strain>
    </source>
</reference>
<dbReference type="Gene3D" id="2.160.20.10">
    <property type="entry name" value="Single-stranded right-handed beta-helix, Pectin lyase-like"/>
    <property type="match status" value="1"/>
</dbReference>
<dbReference type="GO" id="GO:0005576">
    <property type="term" value="C:extracellular region"/>
    <property type="evidence" value="ECO:0007669"/>
    <property type="project" value="UniProtKB-SubCell"/>
</dbReference>
<organism evidence="7 8">
    <name type="scientific">Magnetospirillum fulvum</name>
    <name type="common">Rhodospirillum fulvum</name>
    <dbReference type="NCBI Taxonomy" id="1082"/>
    <lineage>
        <taxon>Bacteria</taxon>
        <taxon>Pseudomonadati</taxon>
        <taxon>Pseudomonadota</taxon>
        <taxon>Alphaproteobacteria</taxon>
        <taxon>Rhodospirillales</taxon>
        <taxon>Rhodospirillaceae</taxon>
        <taxon>Magnetospirillum</taxon>
    </lineage>
</organism>
<dbReference type="PANTHER" id="PTHR12338:SF8">
    <property type="entry name" value="HEME_HEMOPEXIN-BINDING PROTEIN"/>
    <property type="match status" value="1"/>
</dbReference>
<evidence type="ECO:0000313" key="7">
    <source>
        <dbReference type="EMBL" id="SEH32920.1"/>
    </source>
</evidence>
<comment type="subcellular location">
    <subcellularLocation>
        <location evidence="1">Secreted</location>
    </subcellularLocation>
</comment>
<sequence length="4315" mass="441233">MIFALPFFRSISSRRLLLAGVSAIALTAAQPTQASLRRGDASVTAPTAAAVTAIQQQQAAAAAARNTSAIMQNRVTLRRSLQAQARAALPTLVVPDVDGLATGGLEPNNPSNWTGAQAPTQTTGTNGKVEVDIKQTQQKAVLTWESFNVGSKTTLTFDQADSSYVALNRVVGAGTAPSQILGSVNAKGSVYVINQNGIVFGAGSQVNVHSLVASTANIDVNNQFLTNGLYSTQTGSTYNPSFTGAGDGTGTYAGLVRVDAGAEIATAQPASSVEGGGFVMLLGKIVENAGSISTPKGQALLAAGDNFIIRKGYGTDANTLSSTRGSEVATIGAGRVANTGIVFAQQGDITLAGRTLTQSGILLSTTSVNIRGTIHLLNSISDAAGSITLGADSVTAILPELDSSDTALNSQRDALIKASGANPLAIGQFNNLSTLADRLDLSRIEMVTGGTVAFEGGSITQAKGGQVAVSAGKRVFTADGAVIDVSGVREMVLPMSANNIKVNIQGNELRDSPIDRDSGKLQNSDVWIDVRDLILVPAGTGDYASDRYYTKGGLLEVSGYVANTAHTIGEWAAVGGTITLSAPDVVAQKGSVFDLSGGAITYAAGTINVTNLLGADGKRYDVGSAPADTLYLSVGATAYTLLHKRWGVTETFTRSLGRGAWLATTVRNEVGYTVGRDAGKLILSTPTAVFEGTIEAGIVAGSRQTDTPAVTGDGYKQTQYAAPRAGTLSIGQYNGYGRAGGYASEVVIGTVAGITEGMTATDTLARAVNTVWLDAQNLNSQHLGGVSVVTTNSIAVDAPLTLANGGKVELIAPVVDINADVTARGGSFTATNVFTPDSTQSGVTRGLLKGGRSAITLGEDVTLDLRGLWVNLQDDPAAAAKLAWLNGGSATLSSTHNVTLRSGSLIDVSSGAAILASGKTKGGKGGNVTLIADYEITDIVADGLLTLDGKVAGFGVNGGGTLKIESGTAISIGGELLETDGVLKPGETAAADLVLAQDYTIHAGDILPIDYNYSVNVALAGEAIPAGGIKPTTNFTPQANWNPPDHPNEGSEYDFLYKGQFYLDGKWYGSSNPNATSRITISNWRGHIAAINVATGLMEVIPYIPAGVTLYMSQWTSYALAGYVVPADVFPNGLPTQSWTKTAKAGTASPVDMTLRSGTLLSAGTTFANAVQVKTNTQLDTSLFQSGFSNYDVTARNGVVVTDGTKLDVTVPVYRFTSVSSSTATGADPETALDLWTPPLDLEDAAKGVLTQRAGASLTLRSVQTTGSTGTGAGGPIVIGSNATVTVDPGQSINLLGFNMRVDGGLNAWGGAITLDIPSAYASSDEGSPTPGLIWIGETAVLDVAARAATAQDSHGRTYGRVADGGSISIGGGIDWEETGEAFGPNAFVVIRPGALLDASGASAVLDTTGTPVTVASNGGSIIVKSSSGLYLDGTLRAAAGGAGAAGGTLALALISPNYQTSSTSGAVLSPREFILAQTQGDSLLPEDIDAASAPDLLKSGTARLGVDRIAAGGFDNLSLLVDGPLSFDGNVSLNLGQSLRLYTAAFALADGAASGSRVSLAAPYVRLAGVTRLARDHYTLPTVGWVNGASQQHTDALFRVDADLIDIRDTVGFGARGTDRATNLILDRRGFATVDLASTGDLRLLRGRWLKGATSANLTRLESSGNIVLTAAQVYPATDVQARIVAGYRGVNTPFVAGTSLTIRRAVQGDVAIPYSAFGKLTLAAETVNQGGIVRAPFGSLTLGSLNTSTLADSINLLAGSLTSVSGAGLVMPYGGTVDGITYSYDGSAIALSSGVTGRISSTINLNGAHVASEDGSTLDLSGGGELTGAGFVSGRGGSVDILTTPLASAGPGYGYSKAGNAVYAIVPSSGAAYAPVAADAGAGNPLVGQQITIPAGVPGLPAGTYTLMPSTYALVPGAFRVEIGAGDQTVLRGVTALGNGSYIAAGTLGIANTAIRDSLPNQVIITPAQVVRTHSSYNEMSYNAFVLADADSLGVPRAAITADAGMLAISLFRQAEDDVREALSIAGDLRLDPEAESDGYGGTVSVGGIGEVLATGQTATQGFSGVSVHADALSALDAPRLLLNASLTKIYGQTGRYAEIRGEDDLIIRSGAQITAGEIIIASSRRYENGGYIDGAITIEEGASIIAKAGGPHTFDSSDGFVFKAEGALVVSNGWFNLILSNPPTGSEAGSGVNIKIGACVTTACDSTTRLVSSGTIAIATNRVLTIADNVSYGTKNLVLGVASVNLGENAGIAAAKAAGQLPDGLLLNQEKLADLLAGNTATGAPALETLVLNARDAINVYGSVDLDASSLERVVFGTPAIYGYGAAGDVATIRAGEFIWTGAEDAPGAPVAALLGHGALDIAAKSIRFGYGPNTQQASNADDKRLALGFGAVRLTASERITASGKSALSVYETRNDYVTGEGWQYTGGDLTITSPLVTGEAGSKFTVVAGGDVVIAAPAGAATAATSNELGAQLSIAGRNVTVDTAIVLPSGQLTLNATDDLMLDDGARIDLSGREVTMLDVKKYSWGGDLILSSTGGDVTTAAGSVINLSAENNRGGTMTVTALSAGKGHVDLAGAIKGSASGHYDAGGTIVPFDAAELTVRAQTLAGFAGLNNRLNTGEVFGARRFQIKQGDLVVGDGVKAREVQIVLDGGNLTVDGTIDASGYQVGSIRLVAMGDLTVNGTLDAHGTGMRFDSYGKIIDSPNRAIIDLTSRNGSLTIGSNAAFDMRVGTSVAIGSGSGQNDGVTRGTLDLNARRLGANDVAINVIGTPAIQGAKTIAVNAFRIYDDAPLAAAPDVTGSTPQLITKGYLDIIDGHSQTFINAALGNTALGARLAGLGPYHLRPGVEITSNAVTNPNGDLTVVGDLDLSGYRYGPQSDRNNPALRGYGEPGVLVLRAAGNLTIHGSINDGFAPPSTTPDDAGWVLSEGTLPFGGDIVVPGDNLVLDTGTTFQAGVTLNYAVPVAAMTLPTGTILPVDAVLTGTMTLSAGTVVAATIYNADGSIAYAAGTVLANGVTLTAGMKLGAGTPLRSNTAIAALLWPKGVALPVQMVTTGPVALARGSLIPSTTKVELVGDASIDLRPASAGFQGSNWAVASMLGAGSTSWDMQLVAGADLASADTRARSPSRTGSIILADTHYTIKQSGGGILKGINQQGVDYLVDEIMWGWIPDNLGKSDLLGMTEAEIVSLYGAVSWDDFYSPDFWNESSGNYSVLGNLPLVRTATAPAYSVIRTGTGDLSLIATGDVRMNSLYGVYTAGTATTVAAAYDQARGVLTDGSILGIQTSDYSAALASYHAWYPDQGGNLLIVAGGNLIGDIRNSSGNQGEAASTSTSLVGDWLWRQGSGSATVDTAIPTAWWINFGTYARVDDASSSTVEPVTLVGFTGFGTLGGGDVTIRVGGDAGKIESRGSVGQGASSASRSQGLVVAVGSTGRVGVDGTLTLTGGGDLDMRIAGALNPLGEADERASKTALSGSIINLRGTTQVEAESIGEIRTIYRSSSTVANPIDPRGADPFESSSAQSLSGLVLVPGDSAVYLQTLGDMVIAGAGDATRSYQLNTSPFTVNGTDYDGGGNSWFSLWTDHTAINLISAGGNIAPSKAAVDTASGGQTLSTDLADTWPAILRVAAFGGNIYYGASAGDTIVGYTSDTLAPSLSSELSILATGSIYAGQRISNDPYESRHALIASASGTPLPTPFDPAFVGRTGWGAYDQIVSNLSDEGDAVLFTGGVTNRLSYWNGTYSLFTFGPNTAATAPTRDADAEPIRIYAVGGDIVGLGIGELINYSNAAVTAYYRSNGPLRMMAGRDIVASGMPAARASAVLGYTNLIVHSNETDVSVVSAGRDILYTNFNIAGPGTLEVSAGRNILQDDKGSITSIGPIATGDTRPGTSILMQAGIGASGPDYAAMLKYLDPANLLPAGTPLDGSGKVAKTYEKELADWLENRYGFTGTDENVRAYFGTLAPEQQRIFLRQVYFAELREGGREYNDGSSVRFLSYLRGRNVIATLFPETDAEQKPISRSGDIIMFGGSGVRTNFGGDIQMLTPGGKILVGVEGTVPPSTSGVITQGQGDIQFYSKGSILLGLSRIMTTFGGDILAWTAEGDINAGRGAKTTIIYTPPKRVYDNYGKVTLSPSVPSSGAGIATLNPIPEVPVGDIDLIAPLGTIDAGEAGIRVSGNINIAALRVLNAANIQVQGSSKGLPVVAGAPNIGTLTAASATAGQAAGAAEDAARASRQTGPRQTDLPSIITFEVVGYGGGNDDGQQQPPRQRQEEDRNRRLREQQGYDERSPFQVVGAGRLNELGEKLLTRDEIRQLQ</sequence>
<dbReference type="RefSeq" id="WP_074766804.1">
    <property type="nucleotide sequence ID" value="NZ_FNWO01000004.1"/>
</dbReference>
<evidence type="ECO:0000256" key="4">
    <source>
        <dbReference type="SAM" id="MobiDB-lite"/>
    </source>
</evidence>